<dbReference type="SUPFAM" id="SSF48264">
    <property type="entry name" value="Cytochrome P450"/>
    <property type="match status" value="1"/>
</dbReference>
<dbReference type="Pfam" id="PF00067">
    <property type="entry name" value="p450"/>
    <property type="match status" value="1"/>
</dbReference>
<evidence type="ECO:0000256" key="8">
    <source>
        <dbReference type="ARBA" id="ARBA00022824"/>
    </source>
</evidence>
<keyword evidence="12" id="KW-0503">Monooxygenase</keyword>
<evidence type="ECO:0000256" key="1">
    <source>
        <dbReference type="ARBA" id="ARBA00001971"/>
    </source>
</evidence>
<evidence type="ECO:0000256" key="13">
    <source>
        <dbReference type="ARBA" id="ARBA00023136"/>
    </source>
</evidence>
<evidence type="ECO:0000256" key="5">
    <source>
        <dbReference type="ARBA" id="ARBA00010617"/>
    </source>
</evidence>
<evidence type="ECO:0000313" key="14">
    <source>
        <dbReference type="EMBL" id="EFN77917.1"/>
    </source>
</evidence>
<dbReference type="InterPro" id="IPR050196">
    <property type="entry name" value="Cytochrome_P450_Monoox"/>
</dbReference>
<dbReference type="GO" id="GO:0004497">
    <property type="term" value="F:monooxygenase activity"/>
    <property type="evidence" value="ECO:0007669"/>
    <property type="project" value="UniProtKB-KW"/>
</dbReference>
<dbReference type="AlphaFoldDB" id="E2C2B9"/>
<dbReference type="GO" id="GO:0016705">
    <property type="term" value="F:oxidoreductase activity, acting on paired donors, with incorporation or reduction of molecular oxygen"/>
    <property type="evidence" value="ECO:0007669"/>
    <property type="project" value="InterPro"/>
</dbReference>
<dbReference type="EMBL" id="GL452122">
    <property type="protein sequence ID" value="EFN77917.1"/>
    <property type="molecule type" value="Genomic_DNA"/>
</dbReference>
<evidence type="ECO:0000256" key="3">
    <source>
        <dbReference type="ARBA" id="ARBA00004174"/>
    </source>
</evidence>
<name>E2C2B9_HARSA</name>
<evidence type="ECO:0000256" key="7">
    <source>
        <dbReference type="ARBA" id="ARBA00022723"/>
    </source>
</evidence>
<comment type="function">
    <text evidence="2">May be involved in the metabolism of insect hormones and in the breakdown of synthetic insecticides.</text>
</comment>
<dbReference type="GO" id="GO:0020037">
    <property type="term" value="F:heme binding"/>
    <property type="evidence" value="ECO:0007669"/>
    <property type="project" value="InterPro"/>
</dbReference>
<keyword evidence="13" id="KW-0472">Membrane</keyword>
<comment type="subcellular location">
    <subcellularLocation>
        <location evidence="4">Endoplasmic reticulum membrane</location>
        <topology evidence="4">Peripheral membrane protein</topology>
    </subcellularLocation>
    <subcellularLocation>
        <location evidence="3">Microsome membrane</location>
        <topology evidence="3">Peripheral membrane protein</topology>
    </subcellularLocation>
</comment>
<dbReference type="GO" id="GO:0005506">
    <property type="term" value="F:iron ion binding"/>
    <property type="evidence" value="ECO:0007669"/>
    <property type="project" value="InterPro"/>
</dbReference>
<evidence type="ECO:0000256" key="11">
    <source>
        <dbReference type="ARBA" id="ARBA00023004"/>
    </source>
</evidence>
<keyword evidence="10" id="KW-0560">Oxidoreductase</keyword>
<protein>
    <submittedName>
        <fullName evidence="14">Cytochrome P450 4C1</fullName>
    </submittedName>
</protein>
<keyword evidence="8" id="KW-0256">Endoplasmic reticulum</keyword>
<dbReference type="GO" id="GO:0005789">
    <property type="term" value="C:endoplasmic reticulum membrane"/>
    <property type="evidence" value="ECO:0007669"/>
    <property type="project" value="UniProtKB-SubCell"/>
</dbReference>
<keyword evidence="11" id="KW-0408">Iron</keyword>
<evidence type="ECO:0000256" key="2">
    <source>
        <dbReference type="ARBA" id="ARBA00003690"/>
    </source>
</evidence>
<dbReference type="InterPro" id="IPR036396">
    <property type="entry name" value="Cyt_P450_sf"/>
</dbReference>
<dbReference type="InParanoid" id="E2C2B9"/>
<dbReference type="OrthoDB" id="10257317at2759"/>
<evidence type="ECO:0000256" key="4">
    <source>
        <dbReference type="ARBA" id="ARBA00004406"/>
    </source>
</evidence>
<organism evidence="15">
    <name type="scientific">Harpegnathos saltator</name>
    <name type="common">Jerdon's jumping ant</name>
    <dbReference type="NCBI Taxonomy" id="610380"/>
    <lineage>
        <taxon>Eukaryota</taxon>
        <taxon>Metazoa</taxon>
        <taxon>Ecdysozoa</taxon>
        <taxon>Arthropoda</taxon>
        <taxon>Hexapoda</taxon>
        <taxon>Insecta</taxon>
        <taxon>Pterygota</taxon>
        <taxon>Neoptera</taxon>
        <taxon>Endopterygota</taxon>
        <taxon>Hymenoptera</taxon>
        <taxon>Apocrita</taxon>
        <taxon>Aculeata</taxon>
        <taxon>Formicoidea</taxon>
        <taxon>Formicidae</taxon>
        <taxon>Ponerinae</taxon>
        <taxon>Ponerini</taxon>
        <taxon>Harpegnathos</taxon>
    </lineage>
</organism>
<keyword evidence="6" id="KW-0349">Heme</keyword>
<evidence type="ECO:0000256" key="12">
    <source>
        <dbReference type="ARBA" id="ARBA00023033"/>
    </source>
</evidence>
<keyword evidence="9" id="KW-0492">Microsome</keyword>
<sequence>KEKVYEELVEIYGTQDPKTVPVKFEDLQHMNYLERVIKETLRLFPVGPIIGRRLDENLQIGLLINVVTAVVKYYVSTYVVYNCTCLDIQ</sequence>
<dbReference type="Proteomes" id="UP000008237">
    <property type="component" value="Unassembled WGS sequence"/>
</dbReference>
<reference evidence="14 15" key="1">
    <citation type="journal article" date="2010" name="Science">
        <title>Genomic comparison of the ants Camponotus floridanus and Harpegnathos saltator.</title>
        <authorList>
            <person name="Bonasio R."/>
            <person name="Zhang G."/>
            <person name="Ye C."/>
            <person name="Mutti N.S."/>
            <person name="Fang X."/>
            <person name="Qin N."/>
            <person name="Donahue G."/>
            <person name="Yang P."/>
            <person name="Li Q."/>
            <person name="Li C."/>
            <person name="Zhang P."/>
            <person name="Huang Z."/>
            <person name="Berger S.L."/>
            <person name="Reinberg D."/>
            <person name="Wang J."/>
            <person name="Liebig J."/>
        </authorList>
    </citation>
    <scope>NUCLEOTIDE SEQUENCE [LARGE SCALE GENOMIC DNA]</scope>
    <source>
        <strain evidence="14 15">R22 G/1</strain>
    </source>
</reference>
<proteinExistence type="inferred from homology"/>
<dbReference type="Gene3D" id="1.10.630.10">
    <property type="entry name" value="Cytochrome P450"/>
    <property type="match status" value="1"/>
</dbReference>
<evidence type="ECO:0000313" key="15">
    <source>
        <dbReference type="Proteomes" id="UP000008237"/>
    </source>
</evidence>
<evidence type="ECO:0000256" key="10">
    <source>
        <dbReference type="ARBA" id="ARBA00023002"/>
    </source>
</evidence>
<dbReference type="PANTHER" id="PTHR24291:SF189">
    <property type="entry name" value="CYTOCHROME P450 4C3-RELATED"/>
    <property type="match status" value="1"/>
</dbReference>
<gene>
    <name evidence="14" type="ORF">EAI_15788</name>
</gene>
<evidence type="ECO:0000256" key="6">
    <source>
        <dbReference type="ARBA" id="ARBA00022617"/>
    </source>
</evidence>
<evidence type="ECO:0000256" key="9">
    <source>
        <dbReference type="ARBA" id="ARBA00022848"/>
    </source>
</evidence>
<comment type="cofactor">
    <cofactor evidence="1">
        <name>heme</name>
        <dbReference type="ChEBI" id="CHEBI:30413"/>
    </cofactor>
</comment>
<feature type="non-terminal residue" evidence="14">
    <location>
        <position position="1"/>
    </location>
</feature>
<keyword evidence="7" id="KW-0479">Metal-binding</keyword>
<dbReference type="PANTHER" id="PTHR24291">
    <property type="entry name" value="CYTOCHROME P450 FAMILY 4"/>
    <property type="match status" value="1"/>
</dbReference>
<keyword evidence="15" id="KW-1185">Reference proteome</keyword>
<comment type="similarity">
    <text evidence="5">Belongs to the cytochrome P450 family.</text>
</comment>
<dbReference type="InterPro" id="IPR001128">
    <property type="entry name" value="Cyt_P450"/>
</dbReference>
<accession>E2C2B9</accession>